<dbReference type="InterPro" id="IPR036188">
    <property type="entry name" value="FAD/NAD-bd_sf"/>
</dbReference>
<dbReference type="PANTHER" id="PTHR11985">
    <property type="entry name" value="GLYCEROL-3-PHOSPHATE DEHYDROGENASE"/>
    <property type="match status" value="1"/>
</dbReference>
<dbReference type="SUPFAM" id="SSF51905">
    <property type="entry name" value="FAD/NAD(P)-binding domain"/>
    <property type="match status" value="1"/>
</dbReference>
<dbReference type="GO" id="GO:0004368">
    <property type="term" value="F:glycerol-3-phosphate dehydrogenase (quinone) activity"/>
    <property type="evidence" value="ECO:0007669"/>
    <property type="project" value="UniProtKB-EC"/>
</dbReference>
<evidence type="ECO:0000256" key="8">
    <source>
        <dbReference type="ARBA" id="ARBA00049055"/>
    </source>
</evidence>
<evidence type="ECO:0000313" key="13">
    <source>
        <dbReference type="Proteomes" id="UP000557217"/>
    </source>
</evidence>
<evidence type="ECO:0000256" key="5">
    <source>
        <dbReference type="ARBA" id="ARBA00022798"/>
    </source>
</evidence>
<gene>
    <name evidence="12" type="ORF">HNR36_000174</name>
</gene>
<reference evidence="12 13" key="1">
    <citation type="submission" date="2020-08" db="EMBL/GenBank/DDBJ databases">
        <title>Genomic Encyclopedia of Type Strains, Phase IV (KMG-IV): sequencing the most valuable type-strain genomes for metagenomic binning, comparative biology and taxonomic classification.</title>
        <authorList>
            <person name="Goeker M."/>
        </authorList>
    </citation>
    <scope>NUCLEOTIDE SEQUENCE [LARGE SCALE GENOMIC DNA]</scope>
    <source>
        <strain evidence="12 13">DSM 10633</strain>
    </source>
</reference>
<dbReference type="PROSITE" id="PS00978">
    <property type="entry name" value="FAD_G3PDH_2"/>
    <property type="match status" value="1"/>
</dbReference>
<dbReference type="Pfam" id="PF01266">
    <property type="entry name" value="DAO"/>
    <property type="match status" value="1"/>
</dbReference>
<comment type="caution">
    <text evidence="12">The sequence shown here is derived from an EMBL/GenBank/DDBJ whole genome shotgun (WGS) entry which is preliminary data.</text>
</comment>
<evidence type="ECO:0000256" key="1">
    <source>
        <dbReference type="ARBA" id="ARBA00001974"/>
    </source>
</evidence>
<dbReference type="InterPro" id="IPR038299">
    <property type="entry name" value="DAO_C_sf"/>
</dbReference>
<comment type="pathway">
    <text evidence="2">Polyol metabolism; glycerol degradation via glycerol kinase pathway; glycerone phosphate from sn-glycerol 3-phosphate (aerobic route): step 1/1.</text>
</comment>
<dbReference type="InterPro" id="IPR000447">
    <property type="entry name" value="G3P_DH_FAD-dep"/>
</dbReference>
<evidence type="ECO:0000256" key="6">
    <source>
        <dbReference type="ARBA" id="ARBA00022827"/>
    </source>
</evidence>
<dbReference type="GO" id="GO:0046168">
    <property type="term" value="P:glycerol-3-phosphate catabolic process"/>
    <property type="evidence" value="ECO:0007669"/>
    <property type="project" value="TreeGrafter"/>
</dbReference>
<keyword evidence="4 9" id="KW-0285">Flavoprotein</keyword>
<evidence type="ECO:0000313" key="12">
    <source>
        <dbReference type="EMBL" id="MBB5147793.1"/>
    </source>
</evidence>
<dbReference type="Pfam" id="PF16901">
    <property type="entry name" value="DAO_C"/>
    <property type="match status" value="1"/>
</dbReference>
<keyword evidence="6" id="KW-0274">FAD</keyword>
<evidence type="ECO:0000259" key="10">
    <source>
        <dbReference type="Pfam" id="PF01266"/>
    </source>
</evidence>
<keyword evidence="13" id="KW-1185">Reference proteome</keyword>
<evidence type="ECO:0000256" key="3">
    <source>
        <dbReference type="ARBA" id="ARBA00007330"/>
    </source>
</evidence>
<dbReference type="RefSeq" id="WP_168411726.1">
    <property type="nucleotide sequence ID" value="NZ_JAAXPW010000001.1"/>
</dbReference>
<dbReference type="InterPro" id="IPR006076">
    <property type="entry name" value="FAD-dep_OxRdtase"/>
</dbReference>
<comment type="catalytic activity">
    <reaction evidence="8 9">
        <text>a quinone + sn-glycerol 3-phosphate = dihydroxyacetone phosphate + a quinol</text>
        <dbReference type="Rhea" id="RHEA:18977"/>
        <dbReference type="ChEBI" id="CHEBI:24646"/>
        <dbReference type="ChEBI" id="CHEBI:57597"/>
        <dbReference type="ChEBI" id="CHEBI:57642"/>
        <dbReference type="ChEBI" id="CHEBI:132124"/>
        <dbReference type="EC" id="1.1.5.3"/>
    </reaction>
</comment>
<dbReference type="Gene3D" id="3.50.50.60">
    <property type="entry name" value="FAD/NAD(P)-binding domain"/>
    <property type="match status" value="1"/>
</dbReference>
<evidence type="ECO:0000256" key="4">
    <source>
        <dbReference type="ARBA" id="ARBA00022630"/>
    </source>
</evidence>
<dbReference type="Gene3D" id="3.30.9.10">
    <property type="entry name" value="D-Amino Acid Oxidase, subunit A, domain 2"/>
    <property type="match status" value="1"/>
</dbReference>
<evidence type="ECO:0000256" key="2">
    <source>
        <dbReference type="ARBA" id="ARBA00004977"/>
    </source>
</evidence>
<accession>A0A840PP23</accession>
<dbReference type="EMBL" id="JACHGZ010000001">
    <property type="protein sequence ID" value="MBB5147793.1"/>
    <property type="molecule type" value="Genomic_DNA"/>
</dbReference>
<comment type="similarity">
    <text evidence="3 9">Belongs to the FAD-dependent glycerol-3-phosphate dehydrogenase family.</text>
</comment>
<protein>
    <recommendedName>
        <fullName evidence="9">Glycerol-3-phosphate dehydrogenase</fullName>
        <ecNumber evidence="9">1.1.5.3</ecNumber>
    </recommendedName>
</protein>
<dbReference type="AlphaFoldDB" id="A0A840PP23"/>
<organism evidence="12 13">
    <name type="scientific">Ureibacillus thermosphaericus</name>
    <dbReference type="NCBI Taxonomy" id="51173"/>
    <lineage>
        <taxon>Bacteria</taxon>
        <taxon>Bacillati</taxon>
        <taxon>Bacillota</taxon>
        <taxon>Bacilli</taxon>
        <taxon>Bacillales</taxon>
        <taxon>Caryophanaceae</taxon>
        <taxon>Ureibacillus</taxon>
    </lineage>
</organism>
<name>A0A840PP23_URETH</name>
<dbReference type="PROSITE" id="PS00977">
    <property type="entry name" value="FAD_G3PDH_1"/>
    <property type="match status" value="1"/>
</dbReference>
<dbReference type="SUPFAM" id="SSF54373">
    <property type="entry name" value="FAD-linked reductases, C-terminal domain"/>
    <property type="match status" value="1"/>
</dbReference>
<dbReference type="GO" id="GO:0019563">
    <property type="term" value="P:glycerol catabolic process"/>
    <property type="evidence" value="ECO:0007669"/>
    <property type="project" value="UniProtKB-UniPathway"/>
</dbReference>
<dbReference type="GO" id="GO:0009331">
    <property type="term" value="C:glycerol-3-phosphate dehydrogenase (FAD) complex"/>
    <property type="evidence" value="ECO:0007669"/>
    <property type="project" value="UniProtKB-UniRule"/>
</dbReference>
<evidence type="ECO:0000256" key="9">
    <source>
        <dbReference type="RuleBase" id="RU361217"/>
    </source>
</evidence>
<dbReference type="PANTHER" id="PTHR11985:SF35">
    <property type="entry name" value="ANAEROBIC GLYCEROL-3-PHOSPHATE DEHYDROGENASE SUBUNIT A"/>
    <property type="match status" value="1"/>
</dbReference>
<proteinExistence type="inferred from homology"/>
<evidence type="ECO:0000259" key="11">
    <source>
        <dbReference type="Pfam" id="PF16901"/>
    </source>
</evidence>
<dbReference type="PRINTS" id="PR01001">
    <property type="entry name" value="FADG3PDH"/>
</dbReference>
<dbReference type="Proteomes" id="UP000557217">
    <property type="component" value="Unassembled WGS sequence"/>
</dbReference>
<dbReference type="UniPathway" id="UPA00618">
    <property type="reaction ID" value="UER00674"/>
</dbReference>
<comment type="cofactor">
    <cofactor evidence="1 9">
        <name>FAD</name>
        <dbReference type="ChEBI" id="CHEBI:57692"/>
    </cofactor>
</comment>
<dbReference type="EC" id="1.1.5.3" evidence="9"/>
<feature type="domain" description="FAD dependent oxidoreductase" evidence="10">
    <location>
        <begin position="20"/>
        <end position="376"/>
    </location>
</feature>
<dbReference type="InterPro" id="IPR031656">
    <property type="entry name" value="DAO_C"/>
</dbReference>
<keyword evidence="7 9" id="KW-0560">Oxidoreductase</keyword>
<dbReference type="Gene3D" id="1.10.8.870">
    <property type="entry name" value="Alpha-glycerophosphate oxidase, cap domain"/>
    <property type="match status" value="1"/>
</dbReference>
<sequence>MFSFQNRSNMLQLLNNYSFDVLVIGGGITGAGIALDAASRGLSVALVDMQDFAAGTSSRSTKLIHGGLRYLKQLEFALVAEVGREREIVYRNSIHVTTPEKMLLPIYKNGSLGKLSTSIGLKIYDSLAQVRKSERRKMLSKKETLQLIPFLKKDGLRGAGYYVEYKTDDARLTIEAIKKAVEYKTICLNYARVTEFVYEKNRIVAAKVRDEITGKRITIHATQIVNATGPWVDELLSKDVQHNKKGKVLKLTKGIHIVIDKSALPLEQAIYFDTEDGRMVFAIPRNQKIYVGTTDTFYHEDLVHPVATKEEVEYLLNALRSVFPSLSLDKKDVESTWAGIRPLIFEKEENPSEISRKDEIWTSKSGLMTIAGGKLTGYRLMAEQIVDKIVKKHRFRHATKCKTKTLSLSGAEGLHSNNFEAFVNHKAMEGAKVGLPFEEAKMLVRMYGRNVERVFALLESQEPTDKLPKTLFAQLLYSIYYEMAYTPADFFIRRTGLMYFDLALVERTKDVVIEIMSKRLGYSENEKLFYSMQLNQFIQDAKGDGGEKCTMDHYE</sequence>
<evidence type="ECO:0000256" key="7">
    <source>
        <dbReference type="ARBA" id="ARBA00023002"/>
    </source>
</evidence>
<feature type="domain" description="Alpha-glycerophosphate oxidase C-terminal" evidence="11">
    <location>
        <begin position="401"/>
        <end position="527"/>
    </location>
</feature>
<keyword evidence="5" id="KW-0319">Glycerol metabolism</keyword>